<dbReference type="AlphaFoldDB" id="A0A4Y2JJW8"/>
<proteinExistence type="predicted"/>
<sequence length="116" mass="13399">MVCGVYETLNDILYCVRNVCSTDHRLGDICQLHEIAPVRPLEYLSWRIMNRTTTISIGDYYEKVITVTEITPDGEMQQRQKSRRTNGQIETVESSGGFVEVRFLIIIEQTETVIRN</sequence>
<reference evidence="1 2" key="1">
    <citation type="journal article" date="2019" name="Sci. Rep.">
        <title>Orb-weaving spider Araneus ventricosus genome elucidates the spidroin gene catalogue.</title>
        <authorList>
            <person name="Kono N."/>
            <person name="Nakamura H."/>
            <person name="Ohtoshi R."/>
            <person name="Moran D.A.P."/>
            <person name="Shinohara A."/>
            <person name="Yoshida Y."/>
            <person name="Fujiwara M."/>
            <person name="Mori M."/>
            <person name="Tomita M."/>
            <person name="Arakawa K."/>
        </authorList>
    </citation>
    <scope>NUCLEOTIDE SEQUENCE [LARGE SCALE GENOMIC DNA]</scope>
</reference>
<comment type="caution">
    <text evidence="1">The sequence shown here is derived from an EMBL/GenBank/DDBJ whole genome shotgun (WGS) entry which is preliminary data.</text>
</comment>
<name>A0A4Y2JJW8_ARAVE</name>
<dbReference type="Proteomes" id="UP000499080">
    <property type="component" value="Unassembled WGS sequence"/>
</dbReference>
<dbReference type="EMBL" id="BGPR01110597">
    <property type="protein sequence ID" value="GBM89572.1"/>
    <property type="molecule type" value="Genomic_DNA"/>
</dbReference>
<protein>
    <submittedName>
        <fullName evidence="1">Uncharacterized protein</fullName>
    </submittedName>
</protein>
<gene>
    <name evidence="1" type="ORF">AVEN_85796_1</name>
</gene>
<evidence type="ECO:0000313" key="2">
    <source>
        <dbReference type="Proteomes" id="UP000499080"/>
    </source>
</evidence>
<keyword evidence="2" id="KW-1185">Reference proteome</keyword>
<accession>A0A4Y2JJW8</accession>
<evidence type="ECO:0000313" key="1">
    <source>
        <dbReference type="EMBL" id="GBM89572.1"/>
    </source>
</evidence>
<organism evidence="1 2">
    <name type="scientific">Araneus ventricosus</name>
    <name type="common">Orbweaver spider</name>
    <name type="synonym">Epeira ventricosa</name>
    <dbReference type="NCBI Taxonomy" id="182803"/>
    <lineage>
        <taxon>Eukaryota</taxon>
        <taxon>Metazoa</taxon>
        <taxon>Ecdysozoa</taxon>
        <taxon>Arthropoda</taxon>
        <taxon>Chelicerata</taxon>
        <taxon>Arachnida</taxon>
        <taxon>Araneae</taxon>
        <taxon>Araneomorphae</taxon>
        <taxon>Entelegynae</taxon>
        <taxon>Araneoidea</taxon>
        <taxon>Araneidae</taxon>
        <taxon>Araneus</taxon>
    </lineage>
</organism>